<reference evidence="6 7" key="1">
    <citation type="journal article" date="2015" name="Stand. Genomic Sci.">
        <title>Complete genome sequence and description of Salinispira pacifica gen. nov., sp. nov., a novel spirochaete isolated form a hypersaline microbial mat.</title>
        <authorList>
            <person name="Ben Hania W."/>
            <person name="Joseph M."/>
            <person name="Schumann P."/>
            <person name="Bunk B."/>
            <person name="Fiebig A."/>
            <person name="Sproer C."/>
            <person name="Klenk H.P."/>
            <person name="Fardeau M.L."/>
            <person name="Spring S."/>
        </authorList>
    </citation>
    <scope>NUCLEOTIDE SEQUENCE [LARGE SCALE GENOMIC DNA]</scope>
    <source>
        <strain evidence="6 7">L21-RPul-D2</strain>
    </source>
</reference>
<evidence type="ECO:0000313" key="6">
    <source>
        <dbReference type="EMBL" id="AHC16028.1"/>
    </source>
</evidence>
<feature type="transmembrane region" description="Helical" evidence="4">
    <location>
        <begin position="99"/>
        <end position="121"/>
    </location>
</feature>
<dbReference type="HOGENOM" id="CLU_001265_59_7_12"/>
<dbReference type="EMBL" id="CP006939">
    <property type="protein sequence ID" value="AHC16028.1"/>
    <property type="molecule type" value="Genomic_DNA"/>
</dbReference>
<dbReference type="InterPro" id="IPR011701">
    <property type="entry name" value="MFS"/>
</dbReference>
<dbReference type="RefSeq" id="WP_024268926.1">
    <property type="nucleotide sequence ID" value="NC_023035.1"/>
</dbReference>
<feature type="transmembrane region" description="Helical" evidence="4">
    <location>
        <begin position="164"/>
        <end position="186"/>
    </location>
</feature>
<feature type="transmembrane region" description="Helical" evidence="4">
    <location>
        <begin position="48"/>
        <end position="68"/>
    </location>
</feature>
<feature type="transmembrane region" description="Helical" evidence="4">
    <location>
        <begin position="75"/>
        <end position="93"/>
    </location>
</feature>
<dbReference type="InterPro" id="IPR020846">
    <property type="entry name" value="MFS_dom"/>
</dbReference>
<accession>V5WJX0</accession>
<organism evidence="6 7">
    <name type="scientific">Salinispira pacifica</name>
    <dbReference type="NCBI Taxonomy" id="1307761"/>
    <lineage>
        <taxon>Bacteria</taxon>
        <taxon>Pseudomonadati</taxon>
        <taxon>Spirochaetota</taxon>
        <taxon>Spirochaetia</taxon>
        <taxon>Spirochaetales</taxon>
        <taxon>Spirochaetaceae</taxon>
        <taxon>Salinispira</taxon>
    </lineage>
</organism>
<dbReference type="STRING" id="1307761.L21SP2_2676"/>
<evidence type="ECO:0000313" key="7">
    <source>
        <dbReference type="Proteomes" id="UP000018680"/>
    </source>
</evidence>
<feature type="domain" description="Major facilitator superfamily (MFS) profile" evidence="5">
    <location>
        <begin position="7"/>
        <end position="396"/>
    </location>
</feature>
<dbReference type="PANTHER" id="PTHR11360">
    <property type="entry name" value="MONOCARBOXYLATE TRANSPORTER"/>
    <property type="match status" value="1"/>
</dbReference>
<dbReference type="InterPro" id="IPR050327">
    <property type="entry name" value="Proton-linked_MCT"/>
</dbReference>
<gene>
    <name evidence="6" type="ORF">L21SP2_2676</name>
</gene>
<dbReference type="eggNOG" id="COG2271">
    <property type="taxonomic scope" value="Bacteria"/>
</dbReference>
<evidence type="ECO:0000256" key="2">
    <source>
        <dbReference type="ARBA" id="ARBA00022989"/>
    </source>
</evidence>
<dbReference type="Pfam" id="PF07690">
    <property type="entry name" value="MFS_1"/>
    <property type="match status" value="1"/>
</dbReference>
<sequence>MKNQSLEGWLRVSAGLLINLCMGTIYSWSVFRTPMEEQFSLTAVQSGLPYMIFLAMFAFSMPLGGWVIGKIGPRLTTVTGALLLGSAWVLAGISGSFTVIVLAYGVLGGVGVGLAYGAPLAVAGKWFPRRKGLAMGIALVGFGLSPFITAPLAEYLIVSRGVLASFWILGAAFFVVIAVLGQFLIYPKTDGQSDSHKSEQMRDTSPGEMLRTPAFYVLWTLYVIGTLSGLMVIGITSPAAQEIAGLSGPAAAILVSVMAVFNGLGRPLFGSITDKFGARNSIALAAVLVAAASGLMLIMPEGSPILFSLAFAVFWLLLGGWLAIAPAATTVLFGSKYYSQNYGIMYTAYGVGAILGTLISGEIRSAFGSYRLAFIPTLGLAAVALVIVLIFMKKETQKQ</sequence>
<protein>
    <submittedName>
        <fullName evidence="6">Oxalate/formate antiporter (OxlT-2)</fullName>
    </submittedName>
</protein>
<dbReference type="AlphaFoldDB" id="V5WJX0"/>
<dbReference type="PROSITE" id="PS50850">
    <property type="entry name" value="MFS"/>
    <property type="match status" value="1"/>
</dbReference>
<dbReference type="PATRIC" id="fig|1307761.3.peg.2666"/>
<dbReference type="SUPFAM" id="SSF103473">
    <property type="entry name" value="MFS general substrate transporter"/>
    <property type="match status" value="1"/>
</dbReference>
<feature type="transmembrane region" description="Helical" evidence="4">
    <location>
        <begin position="305"/>
        <end position="334"/>
    </location>
</feature>
<evidence type="ECO:0000256" key="4">
    <source>
        <dbReference type="SAM" id="Phobius"/>
    </source>
</evidence>
<keyword evidence="7" id="KW-1185">Reference proteome</keyword>
<evidence type="ECO:0000256" key="3">
    <source>
        <dbReference type="ARBA" id="ARBA00023136"/>
    </source>
</evidence>
<feature type="transmembrane region" description="Helical" evidence="4">
    <location>
        <begin position="373"/>
        <end position="392"/>
    </location>
</feature>
<feature type="transmembrane region" description="Helical" evidence="4">
    <location>
        <begin position="133"/>
        <end position="158"/>
    </location>
</feature>
<name>V5WJX0_9SPIO</name>
<proteinExistence type="predicted"/>
<dbReference type="GO" id="GO:0022857">
    <property type="term" value="F:transmembrane transporter activity"/>
    <property type="evidence" value="ECO:0007669"/>
    <property type="project" value="InterPro"/>
</dbReference>
<dbReference type="InterPro" id="IPR036259">
    <property type="entry name" value="MFS_trans_sf"/>
</dbReference>
<keyword evidence="3 4" id="KW-0472">Membrane</keyword>
<feature type="transmembrane region" description="Helical" evidence="4">
    <location>
        <begin position="346"/>
        <end position="367"/>
    </location>
</feature>
<keyword evidence="2 4" id="KW-1133">Transmembrane helix</keyword>
<feature type="transmembrane region" description="Helical" evidence="4">
    <location>
        <begin position="215"/>
        <end position="237"/>
    </location>
</feature>
<dbReference type="PANTHER" id="PTHR11360:SF304">
    <property type="entry name" value="MFS DOMAIN-CONTAINING PROTEIN"/>
    <property type="match status" value="1"/>
</dbReference>
<dbReference type="CDD" id="cd17353">
    <property type="entry name" value="MFS_OFA_like"/>
    <property type="match status" value="1"/>
</dbReference>
<dbReference type="KEGG" id="slr:L21SP2_2676"/>
<dbReference type="Gene3D" id="1.20.1250.20">
    <property type="entry name" value="MFS general substrate transporter like domains"/>
    <property type="match status" value="2"/>
</dbReference>
<dbReference type="Proteomes" id="UP000018680">
    <property type="component" value="Chromosome"/>
</dbReference>
<evidence type="ECO:0000259" key="5">
    <source>
        <dbReference type="PROSITE" id="PS50850"/>
    </source>
</evidence>
<feature type="transmembrane region" description="Helical" evidence="4">
    <location>
        <begin position="243"/>
        <end position="261"/>
    </location>
</feature>
<feature type="transmembrane region" description="Helical" evidence="4">
    <location>
        <begin position="9"/>
        <end position="28"/>
    </location>
</feature>
<evidence type="ECO:0000256" key="1">
    <source>
        <dbReference type="ARBA" id="ARBA00022692"/>
    </source>
</evidence>
<dbReference type="OrthoDB" id="9793415at2"/>
<keyword evidence="1 4" id="KW-0812">Transmembrane</keyword>
<feature type="transmembrane region" description="Helical" evidence="4">
    <location>
        <begin position="282"/>
        <end position="299"/>
    </location>
</feature>